<evidence type="ECO:0000259" key="3">
    <source>
        <dbReference type="Pfam" id="PF22636"/>
    </source>
</evidence>
<reference evidence="4 5" key="1">
    <citation type="submission" date="2019-06" db="EMBL/GenBank/DDBJ databases">
        <title>Sequencing the genomes of 1000 actinobacteria strains.</title>
        <authorList>
            <person name="Klenk H.-P."/>
        </authorList>
    </citation>
    <scope>NUCLEOTIDE SEQUENCE [LARGE SCALE GENOMIC DNA]</scope>
    <source>
        <strain evidence="4 5">DSM 45015</strain>
    </source>
</reference>
<feature type="active site" evidence="1">
    <location>
        <position position="42"/>
    </location>
</feature>
<feature type="binding site" evidence="2">
    <location>
        <position position="61"/>
    </location>
    <ligand>
        <name>CoA</name>
        <dbReference type="ChEBI" id="CHEBI:57287"/>
    </ligand>
</feature>
<sequence>MAITEGLRATTGIRVHEQDTAEAMGSGDVPVLATPRVLALAEAATVAAVAEHLDEERTTVGTDVSLTHSAATPVGARVQAEATLRSVDGKHLLFDVTVTHNERTVAQGTVARAVVNRRRFLAAATE</sequence>
<dbReference type="Pfam" id="PF22636">
    <property type="entry name" value="FlK"/>
    <property type="match status" value="1"/>
</dbReference>
<protein>
    <submittedName>
        <fullName evidence="4">Putative thioesterase</fullName>
    </submittedName>
</protein>
<accession>A0A543NFI6</accession>
<dbReference type="InterPro" id="IPR025540">
    <property type="entry name" value="FlK"/>
</dbReference>
<dbReference type="PANTHER" id="PTHR36934">
    <property type="entry name" value="BLR0278 PROTEIN"/>
    <property type="match status" value="1"/>
</dbReference>
<dbReference type="RefSeq" id="WP_141921762.1">
    <property type="nucleotide sequence ID" value="NZ_VFQC01000001.1"/>
</dbReference>
<feature type="binding site" evidence="2">
    <location>
        <position position="61"/>
    </location>
    <ligand>
        <name>substrate</name>
    </ligand>
</feature>
<dbReference type="OrthoDB" id="5243809at2"/>
<dbReference type="Proteomes" id="UP000317422">
    <property type="component" value="Unassembled WGS sequence"/>
</dbReference>
<evidence type="ECO:0000256" key="2">
    <source>
        <dbReference type="PIRSR" id="PIRSR014972-2"/>
    </source>
</evidence>
<dbReference type="PANTHER" id="PTHR36934:SF1">
    <property type="entry name" value="THIOESTERASE DOMAIN-CONTAINING PROTEIN"/>
    <property type="match status" value="1"/>
</dbReference>
<gene>
    <name evidence="4" type="ORF">FHX37_0401</name>
</gene>
<dbReference type="EMBL" id="VFQC01000001">
    <property type="protein sequence ID" value="TQN30520.1"/>
    <property type="molecule type" value="Genomic_DNA"/>
</dbReference>
<proteinExistence type="predicted"/>
<comment type="caution">
    <text evidence="4">The sequence shown here is derived from an EMBL/GenBank/DDBJ whole genome shotgun (WGS) entry which is preliminary data.</text>
</comment>
<keyword evidence="5" id="KW-1185">Reference proteome</keyword>
<feature type="domain" description="Fluoroacetyl-CoA-specific thioesterase-like" evidence="3">
    <location>
        <begin position="15"/>
        <end position="117"/>
    </location>
</feature>
<feature type="active site" evidence="1">
    <location>
        <position position="34"/>
    </location>
</feature>
<dbReference type="SUPFAM" id="SSF54637">
    <property type="entry name" value="Thioesterase/thiol ester dehydrase-isomerase"/>
    <property type="match status" value="1"/>
</dbReference>
<feature type="active site" evidence="1">
    <location>
        <position position="68"/>
    </location>
</feature>
<dbReference type="PIRSF" id="PIRSF014972">
    <property type="entry name" value="FlK"/>
    <property type="match status" value="1"/>
</dbReference>
<organism evidence="4 5">
    <name type="scientific">Haloactinospora alba</name>
    <dbReference type="NCBI Taxonomy" id="405555"/>
    <lineage>
        <taxon>Bacteria</taxon>
        <taxon>Bacillati</taxon>
        <taxon>Actinomycetota</taxon>
        <taxon>Actinomycetes</taxon>
        <taxon>Streptosporangiales</taxon>
        <taxon>Nocardiopsidaceae</taxon>
        <taxon>Haloactinospora</taxon>
    </lineage>
</organism>
<dbReference type="Gene3D" id="3.10.129.10">
    <property type="entry name" value="Hotdog Thioesterase"/>
    <property type="match status" value="1"/>
</dbReference>
<evidence type="ECO:0000313" key="4">
    <source>
        <dbReference type="EMBL" id="TQN30520.1"/>
    </source>
</evidence>
<feature type="binding site" evidence="2">
    <location>
        <position position="112"/>
    </location>
    <ligand>
        <name>substrate</name>
    </ligand>
</feature>
<evidence type="ECO:0000313" key="5">
    <source>
        <dbReference type="Proteomes" id="UP000317422"/>
    </source>
</evidence>
<dbReference type="InterPro" id="IPR054485">
    <property type="entry name" value="FlK-like_dom"/>
</dbReference>
<dbReference type="InterPro" id="IPR029069">
    <property type="entry name" value="HotDog_dom_sf"/>
</dbReference>
<evidence type="ECO:0000256" key="1">
    <source>
        <dbReference type="PIRSR" id="PIRSR014972-1"/>
    </source>
</evidence>
<dbReference type="AlphaFoldDB" id="A0A543NFI6"/>
<name>A0A543NFI6_9ACTN</name>